<sequence length="100" mass="10900">MRVSVGTSACMSLFLTPHDLCLSPSLASPSPCLPASLTPSAPVNKIFMDIYLKFIFHLPVSHELLEMIRTGGPIATFSPYLTSLAFLRANKGLLLTHRDL</sequence>
<dbReference type="AlphaFoldDB" id="A0A5B7IJC0"/>
<protein>
    <submittedName>
        <fullName evidence="1">Uncharacterized protein</fullName>
    </submittedName>
</protein>
<reference evidence="1 2" key="1">
    <citation type="submission" date="2019-05" db="EMBL/GenBank/DDBJ databases">
        <title>Another draft genome of Portunus trituberculatus and its Hox gene families provides insights of decapod evolution.</title>
        <authorList>
            <person name="Jeong J.-H."/>
            <person name="Song I."/>
            <person name="Kim S."/>
            <person name="Choi T."/>
            <person name="Kim D."/>
            <person name="Ryu S."/>
            <person name="Kim W."/>
        </authorList>
    </citation>
    <scope>NUCLEOTIDE SEQUENCE [LARGE SCALE GENOMIC DNA]</scope>
    <source>
        <tissue evidence="1">Muscle</tissue>
    </source>
</reference>
<evidence type="ECO:0000313" key="2">
    <source>
        <dbReference type="Proteomes" id="UP000324222"/>
    </source>
</evidence>
<evidence type="ECO:0000313" key="1">
    <source>
        <dbReference type="EMBL" id="MPC83912.1"/>
    </source>
</evidence>
<proteinExistence type="predicted"/>
<organism evidence="1 2">
    <name type="scientific">Portunus trituberculatus</name>
    <name type="common">Swimming crab</name>
    <name type="synonym">Neptunus trituberculatus</name>
    <dbReference type="NCBI Taxonomy" id="210409"/>
    <lineage>
        <taxon>Eukaryota</taxon>
        <taxon>Metazoa</taxon>
        <taxon>Ecdysozoa</taxon>
        <taxon>Arthropoda</taxon>
        <taxon>Crustacea</taxon>
        <taxon>Multicrustacea</taxon>
        <taxon>Malacostraca</taxon>
        <taxon>Eumalacostraca</taxon>
        <taxon>Eucarida</taxon>
        <taxon>Decapoda</taxon>
        <taxon>Pleocyemata</taxon>
        <taxon>Brachyura</taxon>
        <taxon>Eubrachyura</taxon>
        <taxon>Portunoidea</taxon>
        <taxon>Portunidae</taxon>
        <taxon>Portuninae</taxon>
        <taxon>Portunus</taxon>
    </lineage>
</organism>
<gene>
    <name evidence="1" type="ORF">E2C01_078633</name>
</gene>
<accession>A0A5B7IJC0</accession>
<dbReference type="Proteomes" id="UP000324222">
    <property type="component" value="Unassembled WGS sequence"/>
</dbReference>
<keyword evidence="2" id="KW-1185">Reference proteome</keyword>
<comment type="caution">
    <text evidence="1">The sequence shown here is derived from an EMBL/GenBank/DDBJ whole genome shotgun (WGS) entry which is preliminary data.</text>
</comment>
<name>A0A5B7IJC0_PORTR</name>
<dbReference type="EMBL" id="VSRR010063882">
    <property type="protein sequence ID" value="MPC83912.1"/>
    <property type="molecule type" value="Genomic_DNA"/>
</dbReference>